<feature type="signal peptide" evidence="1">
    <location>
        <begin position="1"/>
        <end position="19"/>
    </location>
</feature>
<feature type="chain" id="PRO_5040926596" description="DUF3558 domain-containing protein" evidence="1">
    <location>
        <begin position="20"/>
        <end position="190"/>
    </location>
</feature>
<evidence type="ECO:0000313" key="3">
    <source>
        <dbReference type="Proteomes" id="UP001165042"/>
    </source>
</evidence>
<proteinExistence type="predicted"/>
<sequence>MRILLVPLVAVLAAACTSAPPPPSKVPEVPQFATTTTKARVERTALPSSCGRMLSRQDLDDVVDTVITGRTEVVVGVGLPKIGRTGRIDCYFGIPQDQSPTAAVLTVGMAAYTDEASAKQRVQETVDSERDKGIAAEEVKVGADTGYLLDGDTRTVVVAHGKLTVAVTVAKTLATPEQVGKLADLALTER</sequence>
<evidence type="ECO:0000256" key="1">
    <source>
        <dbReference type="SAM" id="SignalP"/>
    </source>
</evidence>
<name>A0A9W6VCK2_9PSEU</name>
<gene>
    <name evidence="2" type="ORF">Aglo03_48990</name>
</gene>
<comment type="caution">
    <text evidence="2">The sequence shown here is derived from an EMBL/GenBank/DDBJ whole genome shotgun (WGS) entry which is preliminary data.</text>
</comment>
<accession>A0A9W6VCK2</accession>
<dbReference type="PROSITE" id="PS51257">
    <property type="entry name" value="PROKAR_LIPOPROTEIN"/>
    <property type="match status" value="1"/>
</dbReference>
<evidence type="ECO:0008006" key="4">
    <source>
        <dbReference type="Google" id="ProtNLM"/>
    </source>
</evidence>
<dbReference type="AlphaFoldDB" id="A0A9W6VCK2"/>
<dbReference type="EMBL" id="BSSD01000008">
    <property type="protein sequence ID" value="GLW94083.1"/>
    <property type="molecule type" value="Genomic_DNA"/>
</dbReference>
<keyword evidence="3" id="KW-1185">Reference proteome</keyword>
<protein>
    <recommendedName>
        <fullName evidence="4">DUF3558 domain-containing protein</fullName>
    </recommendedName>
</protein>
<reference evidence="2" key="1">
    <citation type="submission" date="2023-02" db="EMBL/GenBank/DDBJ databases">
        <title>Actinokineospora globicatena NBRC 15670.</title>
        <authorList>
            <person name="Ichikawa N."/>
            <person name="Sato H."/>
            <person name="Tonouchi N."/>
        </authorList>
    </citation>
    <scope>NUCLEOTIDE SEQUENCE</scope>
    <source>
        <strain evidence="2">NBRC 15670</strain>
    </source>
</reference>
<evidence type="ECO:0000313" key="2">
    <source>
        <dbReference type="EMBL" id="GLW94083.1"/>
    </source>
</evidence>
<dbReference type="RefSeq" id="WP_285612277.1">
    <property type="nucleotide sequence ID" value="NZ_BSSD01000008.1"/>
</dbReference>
<organism evidence="2 3">
    <name type="scientific">Actinokineospora globicatena</name>
    <dbReference type="NCBI Taxonomy" id="103729"/>
    <lineage>
        <taxon>Bacteria</taxon>
        <taxon>Bacillati</taxon>
        <taxon>Actinomycetota</taxon>
        <taxon>Actinomycetes</taxon>
        <taxon>Pseudonocardiales</taxon>
        <taxon>Pseudonocardiaceae</taxon>
        <taxon>Actinokineospora</taxon>
    </lineage>
</organism>
<keyword evidence="1" id="KW-0732">Signal</keyword>
<dbReference type="Proteomes" id="UP001165042">
    <property type="component" value="Unassembled WGS sequence"/>
</dbReference>